<accession>A0AA91T4F4</accession>
<name>A0AA91T4F4_CLALS</name>
<protein>
    <submittedName>
        <fullName evidence="3">Transcriptional regulatory protein</fullName>
    </submittedName>
</protein>
<comment type="caution">
    <text evidence="3">The sequence shown here is derived from an EMBL/GenBank/DDBJ whole genome shotgun (WGS) entry which is preliminary data.</text>
</comment>
<gene>
    <name evidence="3" type="ORF">A9F13_01g07216</name>
</gene>
<dbReference type="Proteomes" id="UP000195602">
    <property type="component" value="Unassembled WGS sequence"/>
</dbReference>
<feature type="region of interest" description="Disordered" evidence="1">
    <location>
        <begin position="128"/>
        <end position="161"/>
    </location>
</feature>
<evidence type="ECO:0000313" key="3">
    <source>
        <dbReference type="EMBL" id="OVF11236.1"/>
    </source>
</evidence>
<reference evidence="3 4" key="1">
    <citation type="submission" date="2017-04" db="EMBL/GenBank/DDBJ databases">
        <title>Draft genome of the yeast Clavispora lusitaniae type strain CBS 6936.</title>
        <authorList>
            <person name="Durrens P."/>
            <person name="Klopp C."/>
            <person name="Biteau N."/>
            <person name="Fitton-Ouhabi V."/>
            <person name="Dementhon K."/>
            <person name="Accoceberry I."/>
            <person name="Sherman D.J."/>
            <person name="Noel T."/>
        </authorList>
    </citation>
    <scope>NUCLEOTIDE SEQUENCE [LARGE SCALE GENOMIC DNA]</scope>
    <source>
        <strain evidence="3 4">CBS 6936</strain>
    </source>
</reference>
<dbReference type="GO" id="GO:0008270">
    <property type="term" value="F:zinc ion binding"/>
    <property type="evidence" value="ECO:0007669"/>
    <property type="project" value="InterPro"/>
</dbReference>
<dbReference type="SUPFAM" id="SSF57701">
    <property type="entry name" value="Zn2/Cys6 DNA-binding domain"/>
    <property type="match status" value="1"/>
</dbReference>
<dbReference type="GO" id="GO:0000981">
    <property type="term" value="F:DNA-binding transcription factor activity, RNA polymerase II-specific"/>
    <property type="evidence" value="ECO:0007669"/>
    <property type="project" value="InterPro"/>
</dbReference>
<proteinExistence type="predicted"/>
<dbReference type="PROSITE" id="PS50048">
    <property type="entry name" value="ZN2_CY6_FUNGAL_2"/>
    <property type="match status" value="1"/>
</dbReference>
<feature type="compositionally biased region" description="Polar residues" evidence="1">
    <location>
        <begin position="144"/>
        <end position="161"/>
    </location>
</feature>
<dbReference type="AlphaFoldDB" id="A0AA91T4F4"/>
<dbReference type="EMBL" id="LYUB02000001">
    <property type="protein sequence ID" value="OVF11236.1"/>
    <property type="molecule type" value="Genomic_DNA"/>
</dbReference>
<dbReference type="SMART" id="SM00066">
    <property type="entry name" value="GAL4"/>
    <property type="match status" value="1"/>
</dbReference>
<dbReference type="CDD" id="cd00067">
    <property type="entry name" value="GAL4"/>
    <property type="match status" value="1"/>
</dbReference>
<sequence>MACPKINQMSDESHFSTTLHEYPELEAYTSHFQVHLKNSEVYTTTRHLKDSIVVFKKKILSPQALQQNTNIYNHDLSNIELDAQDERKARSSCLRCRKFKKKCTRDLPECLNCISCDELCIYITRKRKGSDCSNPDSHKRAKSSPATSRKSSLDSATSSISPDRAFDSVRRFSVPAKLPAAPESNEDTNNYCHYSNKTVSDVYRLLN</sequence>
<evidence type="ECO:0000256" key="1">
    <source>
        <dbReference type="SAM" id="MobiDB-lite"/>
    </source>
</evidence>
<dbReference type="InterPro" id="IPR036864">
    <property type="entry name" value="Zn2-C6_fun-type_DNA-bd_sf"/>
</dbReference>
<dbReference type="InterPro" id="IPR001138">
    <property type="entry name" value="Zn2Cys6_DnaBD"/>
</dbReference>
<dbReference type="PROSITE" id="PS00463">
    <property type="entry name" value="ZN2_CY6_FUNGAL_1"/>
    <property type="match status" value="1"/>
</dbReference>
<feature type="domain" description="Zn(2)-C6 fungal-type" evidence="2">
    <location>
        <begin position="92"/>
        <end position="122"/>
    </location>
</feature>
<dbReference type="Pfam" id="PF00172">
    <property type="entry name" value="Zn_clus"/>
    <property type="match status" value="1"/>
</dbReference>
<organism evidence="3 4">
    <name type="scientific">Clavispora lusitaniae</name>
    <name type="common">Candida lusitaniae</name>
    <dbReference type="NCBI Taxonomy" id="36911"/>
    <lineage>
        <taxon>Eukaryota</taxon>
        <taxon>Fungi</taxon>
        <taxon>Dikarya</taxon>
        <taxon>Ascomycota</taxon>
        <taxon>Saccharomycotina</taxon>
        <taxon>Pichiomycetes</taxon>
        <taxon>Metschnikowiaceae</taxon>
        <taxon>Clavispora</taxon>
    </lineage>
</organism>
<dbReference type="KEGG" id="clus:A9F13_01g07216"/>
<evidence type="ECO:0000259" key="2">
    <source>
        <dbReference type="PROSITE" id="PS50048"/>
    </source>
</evidence>
<evidence type="ECO:0000313" key="4">
    <source>
        <dbReference type="Proteomes" id="UP000195602"/>
    </source>
</evidence>
<dbReference type="Gene3D" id="4.10.240.10">
    <property type="entry name" value="Zn(2)-C6 fungal-type DNA-binding domain"/>
    <property type="match status" value="1"/>
</dbReference>